<dbReference type="Proteomes" id="UP000679373">
    <property type="component" value="Chromosome"/>
</dbReference>
<dbReference type="CDD" id="cd00338">
    <property type="entry name" value="Ser_Recombinase"/>
    <property type="match status" value="1"/>
</dbReference>
<dbReference type="Pfam" id="PF00239">
    <property type="entry name" value="Resolvase"/>
    <property type="match status" value="1"/>
</dbReference>
<dbReference type="InterPro" id="IPR006119">
    <property type="entry name" value="Resolv_N"/>
</dbReference>
<dbReference type="GO" id="GO:0000150">
    <property type="term" value="F:DNA strand exchange activity"/>
    <property type="evidence" value="ECO:0007669"/>
    <property type="project" value="InterPro"/>
</dbReference>
<dbReference type="SMART" id="SM00857">
    <property type="entry name" value="Resolvase"/>
    <property type="match status" value="1"/>
</dbReference>
<name>A0AB74VFN3_CLOBE</name>
<dbReference type="InterPro" id="IPR036162">
    <property type="entry name" value="Resolvase-like_N_sf"/>
</dbReference>
<sequence>MILKKIIVLNRVSSNRQDFESQNNAIREYIDKNNILVDQWITEEGVSGYSNKLSDRQAIKQIEEMALLGELDTLIIFNLDRIGRTTEGAEFIKRMTYSNVKVISVTEGLLNSGNDTDELINGIKFWMAQQESKKISLRSKNGKEATNKKGLFAGGPVNFGYGVLDQKMFVIPEEAEIVKLIFDLYIKCGKNETVKYLQEKNITKRGKRFSQHMVHDLLKDTVYIGLKRYNQWQKVSTDPTNKKRKYNNETLKFQEYREELRILDDNTFNKVQELIEKRTSSKDKVKYTNRTNALFEGLLWHRCGDEEIRKLHLDNKKDKYGNVIYSYRCSHCRRNFYKDVTKTYGSKKYNKLLENNVLKLMNNMSIEELEKKAKEKQGSTSNSILVSIESHKKELDKKRKAISNMEKELINIFSGESSMDKDILINMITKTKEDIVTLSDNLKSLEAEYIEISKTISIDRALIEQYKSFNYVYGLADDKQKKLLLQEVVEKITFDGDKLIITLFLE</sequence>
<keyword evidence="5" id="KW-1185">Reference proteome</keyword>
<dbReference type="SUPFAM" id="SSF53041">
    <property type="entry name" value="Resolvase-like"/>
    <property type="match status" value="1"/>
</dbReference>
<dbReference type="InterPro" id="IPR050639">
    <property type="entry name" value="SSR_resolvase"/>
</dbReference>
<evidence type="ECO:0000313" key="4">
    <source>
        <dbReference type="EMBL" id="QUN35049.1"/>
    </source>
</evidence>
<dbReference type="InterPro" id="IPR011109">
    <property type="entry name" value="DNA_bind_recombinase_dom"/>
</dbReference>
<dbReference type="PANTHER" id="PTHR30461:SF23">
    <property type="entry name" value="DNA RECOMBINASE-RELATED"/>
    <property type="match status" value="1"/>
</dbReference>
<feature type="domain" description="Resolvase/invertase-type recombinase catalytic" evidence="2">
    <location>
        <begin position="5"/>
        <end position="150"/>
    </location>
</feature>
<dbReference type="Gene3D" id="3.90.1750.20">
    <property type="entry name" value="Putative Large Serine Recombinase, Chain B, Domain 2"/>
    <property type="match status" value="1"/>
</dbReference>
<dbReference type="Gene3D" id="3.40.50.1390">
    <property type="entry name" value="Resolvase, N-terminal catalytic domain"/>
    <property type="match status" value="1"/>
</dbReference>
<dbReference type="GeneID" id="66347765"/>
<evidence type="ECO:0000256" key="1">
    <source>
        <dbReference type="SAM" id="Coils"/>
    </source>
</evidence>
<dbReference type="GO" id="GO:0003677">
    <property type="term" value="F:DNA binding"/>
    <property type="evidence" value="ECO:0007669"/>
    <property type="project" value="InterPro"/>
</dbReference>
<dbReference type="PROSITE" id="PS51736">
    <property type="entry name" value="RECOMBINASES_3"/>
    <property type="match status" value="1"/>
</dbReference>
<evidence type="ECO:0000259" key="3">
    <source>
        <dbReference type="PROSITE" id="PS51737"/>
    </source>
</evidence>
<feature type="domain" description="Recombinase" evidence="3">
    <location>
        <begin position="158"/>
        <end position="281"/>
    </location>
</feature>
<organism evidence="4 5">
    <name type="scientific">Clostridium beijerinckii</name>
    <name type="common">Clostridium MP</name>
    <dbReference type="NCBI Taxonomy" id="1520"/>
    <lineage>
        <taxon>Bacteria</taxon>
        <taxon>Bacillati</taxon>
        <taxon>Bacillota</taxon>
        <taxon>Clostridia</taxon>
        <taxon>Eubacteriales</taxon>
        <taxon>Clostridiaceae</taxon>
        <taxon>Clostridium</taxon>
    </lineage>
</organism>
<keyword evidence="1" id="KW-0175">Coiled coil</keyword>
<accession>A0AB74VFN3</accession>
<reference evidence="4" key="1">
    <citation type="submission" date="2021-04" db="EMBL/GenBank/DDBJ databases">
        <title>Complete genome sequence of the type strain Clostridium beijerinckii NRRL B-598.</title>
        <authorList>
            <person name="Sedlar K."/>
            <person name="Branska B."/>
            <person name="Bezdicek M."/>
            <person name="Nykrynova M."/>
            <person name="Lengerova M."/>
            <person name="Skutkova H."/>
            <person name="Patakova P."/>
        </authorList>
    </citation>
    <scope>NUCLEOTIDE SEQUENCE</scope>
    <source>
        <strain evidence="4">DSM 791</strain>
    </source>
</reference>
<dbReference type="EMBL" id="CP073653">
    <property type="protein sequence ID" value="QUN35049.1"/>
    <property type="molecule type" value="Genomic_DNA"/>
</dbReference>
<feature type="coiled-coil region" evidence="1">
    <location>
        <begin position="350"/>
        <end position="455"/>
    </location>
</feature>
<dbReference type="AlphaFoldDB" id="A0AB74VFN3"/>
<evidence type="ECO:0000313" key="5">
    <source>
        <dbReference type="Proteomes" id="UP000679373"/>
    </source>
</evidence>
<dbReference type="RefSeq" id="WP_077867686.1">
    <property type="nucleotide sequence ID" value="NZ_BKAK01000109.1"/>
</dbReference>
<dbReference type="InterPro" id="IPR038109">
    <property type="entry name" value="DNA_bind_recomb_sf"/>
</dbReference>
<proteinExistence type="predicted"/>
<dbReference type="Pfam" id="PF07508">
    <property type="entry name" value="Recombinase"/>
    <property type="match status" value="1"/>
</dbReference>
<dbReference type="PROSITE" id="PS51737">
    <property type="entry name" value="RECOMBINASE_DNA_BIND"/>
    <property type="match status" value="1"/>
</dbReference>
<protein>
    <submittedName>
        <fullName evidence="4">Recombinase family protein</fullName>
    </submittedName>
</protein>
<dbReference type="PANTHER" id="PTHR30461">
    <property type="entry name" value="DNA-INVERTASE FROM LAMBDOID PROPHAGE"/>
    <property type="match status" value="1"/>
</dbReference>
<evidence type="ECO:0000259" key="2">
    <source>
        <dbReference type="PROSITE" id="PS51736"/>
    </source>
</evidence>
<gene>
    <name evidence="4" type="ORF">KEC93_24540</name>
</gene>